<dbReference type="InterPro" id="IPR002477">
    <property type="entry name" value="Peptidoglycan-bd-like"/>
</dbReference>
<accession>A0ABV5JJG8</accession>
<gene>
    <name evidence="4" type="ORF">ACFFUT_17180</name>
</gene>
<evidence type="ECO:0000313" key="5">
    <source>
        <dbReference type="Proteomes" id="UP001589683"/>
    </source>
</evidence>
<evidence type="ECO:0000259" key="3">
    <source>
        <dbReference type="Pfam" id="PF01471"/>
    </source>
</evidence>
<feature type="chain" id="PRO_5047341159" evidence="2">
    <location>
        <begin position="26"/>
        <end position="456"/>
    </location>
</feature>
<feature type="region of interest" description="Disordered" evidence="1">
    <location>
        <begin position="162"/>
        <end position="184"/>
    </location>
</feature>
<feature type="signal peptide" evidence="2">
    <location>
        <begin position="1"/>
        <end position="25"/>
    </location>
</feature>
<dbReference type="Pfam" id="PF01471">
    <property type="entry name" value="PG_binding_1"/>
    <property type="match status" value="1"/>
</dbReference>
<dbReference type="EMBL" id="JBHMEA010000049">
    <property type="protein sequence ID" value="MFB9233529.1"/>
    <property type="molecule type" value="Genomic_DNA"/>
</dbReference>
<reference evidence="4 5" key="1">
    <citation type="submission" date="2024-09" db="EMBL/GenBank/DDBJ databases">
        <authorList>
            <person name="Sun Q."/>
            <person name="Mori K."/>
        </authorList>
    </citation>
    <scope>NUCLEOTIDE SEQUENCE [LARGE SCALE GENOMIC DNA]</scope>
    <source>
        <strain evidence="4 5">CECT 8726</strain>
    </source>
</reference>
<name>A0ABV5JJG8_9RHOB</name>
<proteinExistence type="predicted"/>
<feature type="region of interest" description="Disordered" evidence="1">
    <location>
        <begin position="50"/>
        <end position="71"/>
    </location>
</feature>
<organism evidence="4 5">
    <name type="scientific">Pseudohalocynthiibacter aestuariivivens</name>
    <dbReference type="NCBI Taxonomy" id="1591409"/>
    <lineage>
        <taxon>Bacteria</taxon>
        <taxon>Pseudomonadati</taxon>
        <taxon>Pseudomonadota</taxon>
        <taxon>Alphaproteobacteria</taxon>
        <taxon>Rhodobacterales</taxon>
        <taxon>Paracoccaceae</taxon>
        <taxon>Pseudohalocynthiibacter</taxon>
    </lineage>
</organism>
<dbReference type="Proteomes" id="UP001589683">
    <property type="component" value="Unassembled WGS sequence"/>
</dbReference>
<feature type="compositionally biased region" description="Low complexity" evidence="1">
    <location>
        <begin position="50"/>
        <end position="63"/>
    </location>
</feature>
<keyword evidence="2" id="KW-0732">Signal</keyword>
<comment type="caution">
    <text evidence="4">The sequence shown here is derived from an EMBL/GenBank/DDBJ whole genome shotgun (WGS) entry which is preliminary data.</text>
</comment>
<sequence>MFSKRIVMTCLAGALAFSPASKVLADGGDIVGGIIGGVIGGVIVNSATNNQRRTTTTQTTRNTSVSSATRAANRETQTSLNYFGFPAGTPDGQLGRRSRGAISQYQVFMGYPATGQLTHYERDFLVSSYHRAISGGYETTQIVASSPYGSKGLLQTYRDQANGTYNQPLPQSAGKTVNGYDPEGADENTLASTSKDVPEIIAIIEGSTDTEQTAMVSLPNFMADSGNQRSLASHCNQVSLLTNSNGGFVTEASMSDPNFALNEQFCLARTYAIAQGEDLASRVQGATNAQIEAQCEAFGPAMKDYVAALSLKPHDQVMQDVSGFILSTGMSPAQLSGTAKICLSVGYRTDNLDVALSSALLLTVLGEQVYGELMGHHLSQGFGTSTRPDLALAWYQIGFDASDNGATAVFAPGNPDRNALIRRAAYQANGQDDQAALGETETVQPVTTLPTFSLNP</sequence>
<feature type="domain" description="Peptidoglycan binding-like" evidence="3">
    <location>
        <begin position="74"/>
        <end position="118"/>
    </location>
</feature>
<dbReference type="SUPFAM" id="SSF47090">
    <property type="entry name" value="PGBD-like"/>
    <property type="match status" value="1"/>
</dbReference>
<feature type="compositionally biased region" description="Polar residues" evidence="1">
    <location>
        <begin position="162"/>
        <end position="175"/>
    </location>
</feature>
<dbReference type="InterPro" id="IPR036365">
    <property type="entry name" value="PGBD-like_sf"/>
</dbReference>
<dbReference type="RefSeq" id="WP_213888433.1">
    <property type="nucleotide sequence ID" value="NZ_JAGFNU010000003.1"/>
</dbReference>
<evidence type="ECO:0000256" key="2">
    <source>
        <dbReference type="SAM" id="SignalP"/>
    </source>
</evidence>
<keyword evidence="5" id="KW-1185">Reference proteome</keyword>
<evidence type="ECO:0000313" key="4">
    <source>
        <dbReference type="EMBL" id="MFB9233529.1"/>
    </source>
</evidence>
<protein>
    <submittedName>
        <fullName evidence="4">Peptidoglycan-binding domain-containing protein</fullName>
    </submittedName>
</protein>
<evidence type="ECO:0000256" key="1">
    <source>
        <dbReference type="SAM" id="MobiDB-lite"/>
    </source>
</evidence>